<evidence type="ECO:0000256" key="1">
    <source>
        <dbReference type="SAM" id="Phobius"/>
    </source>
</evidence>
<accession>A0A5Y2LZC0</accession>
<keyword evidence="1" id="KW-0472">Membrane</keyword>
<dbReference type="EMBL" id="AAIIOQ010000100">
    <property type="protein sequence ID" value="ECE6363048.1"/>
    <property type="molecule type" value="Genomic_DNA"/>
</dbReference>
<organism evidence="2">
    <name type="scientific">Salmonella enterica subsp. salamae</name>
    <dbReference type="NCBI Taxonomy" id="59202"/>
    <lineage>
        <taxon>Bacteria</taxon>
        <taxon>Pseudomonadati</taxon>
        <taxon>Pseudomonadota</taxon>
        <taxon>Gammaproteobacteria</taxon>
        <taxon>Enterobacterales</taxon>
        <taxon>Enterobacteriaceae</taxon>
        <taxon>Salmonella</taxon>
    </lineage>
</organism>
<keyword evidence="1" id="KW-0812">Transmembrane</keyword>
<keyword evidence="1" id="KW-1133">Transmembrane helix</keyword>
<feature type="non-terminal residue" evidence="2">
    <location>
        <position position="1"/>
    </location>
</feature>
<protein>
    <submittedName>
        <fullName evidence="2">O-antigen polymerase</fullName>
    </submittedName>
</protein>
<gene>
    <name evidence="2" type="ORF">DPA05_26275</name>
</gene>
<evidence type="ECO:0000313" key="2">
    <source>
        <dbReference type="EMBL" id="ECE6363048.1"/>
    </source>
</evidence>
<sequence>DKNIDESISVWRVIFIYFLISGLSNSFINSFPVNQLFFISCGYYVYKYNLIKKNAGKQI</sequence>
<feature type="transmembrane region" description="Helical" evidence="1">
    <location>
        <begin position="9"/>
        <end position="28"/>
    </location>
</feature>
<comment type="caution">
    <text evidence="2">The sequence shown here is derived from an EMBL/GenBank/DDBJ whole genome shotgun (WGS) entry which is preliminary data.</text>
</comment>
<proteinExistence type="predicted"/>
<dbReference type="Proteomes" id="UP000839852">
    <property type="component" value="Unassembled WGS sequence"/>
</dbReference>
<dbReference type="AlphaFoldDB" id="A0A5Y2LZC0"/>
<name>A0A5Y2LZC0_SALER</name>
<reference evidence="2" key="1">
    <citation type="submission" date="2018-06" db="EMBL/GenBank/DDBJ databases">
        <authorList>
            <person name="Ashton P.M."/>
            <person name="Dallman T."/>
            <person name="Nair S."/>
            <person name="De Pinna E."/>
            <person name="Peters T."/>
            <person name="Grant K."/>
        </authorList>
    </citation>
    <scope>NUCLEOTIDE SEQUENCE [LARGE SCALE GENOMIC DNA]</scope>
    <source>
        <strain evidence="2">319688</strain>
    </source>
</reference>